<evidence type="ECO:0000256" key="1">
    <source>
        <dbReference type="SAM" id="MobiDB-lite"/>
    </source>
</evidence>
<proteinExistence type="predicted"/>
<name>A0A4Y8KZ12_9BACT</name>
<feature type="region of interest" description="Disordered" evidence="1">
    <location>
        <begin position="46"/>
        <end position="69"/>
    </location>
</feature>
<dbReference type="OrthoDB" id="1056522at2"/>
<dbReference type="EMBL" id="SOML01000007">
    <property type="protein sequence ID" value="TFD95635.1"/>
    <property type="molecule type" value="Genomic_DNA"/>
</dbReference>
<comment type="caution">
    <text evidence="2">The sequence shown here is derived from an EMBL/GenBank/DDBJ whole genome shotgun (WGS) entry which is preliminary data.</text>
</comment>
<sequence>MLKKWQKRLKPLIERLGFKDKVKQGKLSADEQKQLYSEYEKEYGVSFSADKEANEDAEPDPAPVPELSAEDQQELAAMFGEDAPKTVPAMTQKIVEQQQTIQTLEQLPESTAPVATVALGTNQGNPSANVLSITLGRVAHTPTHLFGIEDPMMSRGNWYVDLTINKTPVVEKLTPDQKESFMKAFNSFSQQLVMRSAELSEKNMVGLLNYQKMISGESNIDYSDLFGKAGEYIVRRTDIILAYLRSLPSVSNIFPMRSNIQNKEVAPGANFGELSQGYRPGKIFKGNVRFTAEIYKVVDVMFKFLFQDLIKLEKQYIGYLNKEGSDVIKWTFIEWIMVHFGEILKNEQNRRRVVGVRTPQQNVVANPAMLAADGVYQAVDLVEEDYKVFPNPDYGVYTESTIGDYFESFWDFHTQILDSLVGWKLYANGKHKAWYTRWFRNKYGRDTDFSGVTPDTIADVDANIIWVPNLPANNYKVILTIPGNLENHEDKPNEMFAFYFERDWESIGVMSRWKEGAGAQQAGIQYKTLDELKASEYVNQWIFTNDPVTELAADASVVNAKLNSYFKTGVNTAATEITNIDKLPAERVCKIICGDLNNPTQIKKAGKFAKISADWVPTAVGDFIWLYNELEDYQETIDGETVTMTRPTGNYLELRRRVS</sequence>
<accession>A0A4Y8KZ12</accession>
<evidence type="ECO:0000313" key="3">
    <source>
        <dbReference type="Proteomes" id="UP000297861"/>
    </source>
</evidence>
<dbReference type="AlphaFoldDB" id="A0A4Y8KZ12"/>
<dbReference type="Proteomes" id="UP000297861">
    <property type="component" value="Unassembled WGS sequence"/>
</dbReference>
<keyword evidence="3" id="KW-1185">Reference proteome</keyword>
<organism evidence="2 3">
    <name type="scientific">Dysgonomonas capnocytophagoides</name>
    <dbReference type="NCBI Taxonomy" id="45254"/>
    <lineage>
        <taxon>Bacteria</taxon>
        <taxon>Pseudomonadati</taxon>
        <taxon>Bacteroidota</taxon>
        <taxon>Bacteroidia</taxon>
        <taxon>Bacteroidales</taxon>
        <taxon>Dysgonomonadaceae</taxon>
        <taxon>Dysgonomonas</taxon>
    </lineage>
</organism>
<protein>
    <submittedName>
        <fullName evidence="2">Uncharacterized protein</fullName>
    </submittedName>
</protein>
<reference evidence="2 3" key="1">
    <citation type="submission" date="2019-03" db="EMBL/GenBank/DDBJ databases">
        <title>San Antonio Military Medical Center submission to MRSN (WRAIR), pending publication.</title>
        <authorList>
            <person name="Blyth D.M."/>
            <person name="Mccarthy S.L."/>
            <person name="Schall S.E."/>
            <person name="Stam J.A."/>
            <person name="Ong A.C."/>
            <person name="Mcgann P.T."/>
        </authorList>
    </citation>
    <scope>NUCLEOTIDE SEQUENCE [LARGE SCALE GENOMIC DNA]</scope>
    <source>
        <strain evidence="2 3">MRSN571793</strain>
    </source>
</reference>
<gene>
    <name evidence="2" type="ORF">E2605_12430</name>
</gene>
<dbReference type="RefSeq" id="WP_134436654.1">
    <property type="nucleotide sequence ID" value="NZ_JAWZLG010000074.1"/>
</dbReference>
<evidence type="ECO:0000313" key="2">
    <source>
        <dbReference type="EMBL" id="TFD95635.1"/>
    </source>
</evidence>